<dbReference type="GO" id="GO:0019243">
    <property type="term" value="P:methylglyoxal catabolic process to D-lactate via S-lactoyl-glutathione"/>
    <property type="evidence" value="ECO:0007669"/>
    <property type="project" value="TreeGrafter"/>
</dbReference>
<dbReference type="InterPro" id="IPR029062">
    <property type="entry name" value="Class_I_gatase-like"/>
</dbReference>
<dbReference type="HOGENOM" id="CLU_070319_2_0_9"/>
<evidence type="ECO:0000256" key="1">
    <source>
        <dbReference type="ARBA" id="ARBA00023016"/>
    </source>
</evidence>
<keyword evidence="2" id="KW-0456">Lyase</keyword>
<name>A0A060M531_9BACI</name>
<gene>
    <name evidence="5" type="ORF">BleG1_3094</name>
</gene>
<comment type="similarity">
    <text evidence="3">Belongs to the peptidase C56 family. HSP31-like subfamily.</text>
</comment>
<dbReference type="PATRIC" id="fig|1246626.3.peg.3086"/>
<dbReference type="PANTHER" id="PTHR48094:SF11">
    <property type="entry name" value="GLUTATHIONE-INDEPENDENT GLYOXALASE HSP31-RELATED"/>
    <property type="match status" value="1"/>
</dbReference>
<keyword evidence="1" id="KW-0346">Stress response</keyword>
<accession>A0A060M531</accession>
<evidence type="ECO:0000256" key="2">
    <source>
        <dbReference type="ARBA" id="ARBA00023239"/>
    </source>
</evidence>
<evidence type="ECO:0000259" key="4">
    <source>
        <dbReference type="Pfam" id="PF01965"/>
    </source>
</evidence>
<evidence type="ECO:0000313" key="5">
    <source>
        <dbReference type="EMBL" id="AIC95658.1"/>
    </source>
</evidence>
<dbReference type="InterPro" id="IPR050325">
    <property type="entry name" value="Prot/Nucl_acid_deglycase"/>
</dbReference>
<dbReference type="CDD" id="cd03141">
    <property type="entry name" value="GATase1_Hsp31_like"/>
    <property type="match status" value="1"/>
</dbReference>
<dbReference type="GO" id="GO:0005737">
    <property type="term" value="C:cytoplasm"/>
    <property type="evidence" value="ECO:0007669"/>
    <property type="project" value="TreeGrafter"/>
</dbReference>
<dbReference type="Pfam" id="PF01965">
    <property type="entry name" value="DJ-1_PfpI"/>
    <property type="match status" value="1"/>
</dbReference>
<dbReference type="Proteomes" id="UP000027142">
    <property type="component" value="Chromosome"/>
</dbReference>
<keyword evidence="6" id="KW-1185">Reference proteome</keyword>
<evidence type="ECO:0000256" key="3">
    <source>
        <dbReference type="ARBA" id="ARBA00038493"/>
    </source>
</evidence>
<dbReference type="EMBL" id="CP003923">
    <property type="protein sequence ID" value="AIC95658.1"/>
    <property type="molecule type" value="Genomic_DNA"/>
</dbReference>
<protein>
    <recommendedName>
        <fullName evidence="4">DJ-1/PfpI domain-containing protein</fullName>
    </recommendedName>
</protein>
<dbReference type="InterPro" id="IPR002818">
    <property type="entry name" value="DJ-1/PfpI"/>
</dbReference>
<organism evidence="5 6">
    <name type="scientific">Shouchella lehensis G1</name>
    <dbReference type="NCBI Taxonomy" id="1246626"/>
    <lineage>
        <taxon>Bacteria</taxon>
        <taxon>Bacillati</taxon>
        <taxon>Bacillota</taxon>
        <taxon>Bacilli</taxon>
        <taxon>Bacillales</taxon>
        <taxon>Bacillaceae</taxon>
        <taxon>Shouchella</taxon>
    </lineage>
</organism>
<dbReference type="eggNOG" id="COG0693">
    <property type="taxonomic scope" value="Bacteria"/>
</dbReference>
<dbReference type="PANTHER" id="PTHR48094">
    <property type="entry name" value="PROTEIN/NUCLEIC ACID DEGLYCASE DJ-1-RELATED"/>
    <property type="match status" value="1"/>
</dbReference>
<proteinExistence type="inferred from homology"/>
<dbReference type="SUPFAM" id="SSF52317">
    <property type="entry name" value="Class I glutamine amidotransferase-like"/>
    <property type="match status" value="1"/>
</dbReference>
<dbReference type="KEGG" id="ble:BleG1_3094"/>
<dbReference type="STRING" id="1246626.BleG1_3094"/>
<evidence type="ECO:0000313" key="6">
    <source>
        <dbReference type="Proteomes" id="UP000027142"/>
    </source>
</evidence>
<dbReference type="AlphaFoldDB" id="A0A060M531"/>
<feature type="domain" description="DJ-1/PfpI" evidence="4">
    <location>
        <begin position="27"/>
        <end position="218"/>
    </location>
</feature>
<dbReference type="GO" id="GO:0019172">
    <property type="term" value="F:glyoxalase III activity"/>
    <property type="evidence" value="ECO:0007669"/>
    <property type="project" value="TreeGrafter"/>
</dbReference>
<dbReference type="Gene3D" id="3.40.50.880">
    <property type="match status" value="1"/>
</dbReference>
<reference evidence="5 6" key="1">
    <citation type="journal article" date="2014" name="Gene">
        <title>A comparative genomic analysis of the alkalitolerant soil bacterium Bacillus lehensis G1.</title>
        <authorList>
            <person name="Noor Y.M."/>
            <person name="Samsulrizal N.H."/>
            <person name="Jema'on N.A."/>
            <person name="Low K.O."/>
            <person name="Ramli A.N."/>
            <person name="Alias N.I."/>
            <person name="Damis S.I."/>
            <person name="Fuzi S.F."/>
            <person name="Isa M.N."/>
            <person name="Murad A.M."/>
            <person name="Raih M.F."/>
            <person name="Bakar F.D."/>
            <person name="Najimudin N."/>
            <person name="Mahadi N.M."/>
            <person name="Illias R.M."/>
        </authorList>
    </citation>
    <scope>NUCLEOTIDE SEQUENCE [LARGE SCALE GENOMIC DNA]</scope>
    <source>
        <strain evidence="5 6">G1</strain>
    </source>
</reference>
<sequence>MSTKQLLMVVTNGAKMNNEQFAGIWLSEFTEPYEEFTKAGYHVTVASPKGGESPIDDASLENGTIPEQWHELAEMLKRTVSLDDIQSADYDGIFMPGGHGAMFDLADNPKLQQLLRDFYEADKVIGAVCHGPAALTGVLLENGQFLVENRKVTSFTNTEEEGVELVNQMPFLLETRLRKEGAQFVGKGDWEENVYTDGKLVTGQNPQSSIETAKQFIKAI</sequence>